<reference evidence="2 3" key="1">
    <citation type="submission" date="2020-05" db="EMBL/GenBank/DDBJ databases">
        <title>Gimesia benthica sp. nov., a novel planctomycete isolated from a deep-sea water sample of the Northwest Indian Ocean.</title>
        <authorList>
            <person name="Wang J."/>
            <person name="Ruan C."/>
            <person name="Song L."/>
            <person name="Zhu Y."/>
            <person name="Li A."/>
            <person name="Zheng X."/>
            <person name="Wang L."/>
            <person name="Lu Z."/>
            <person name="Huang Y."/>
            <person name="Du W."/>
            <person name="Zhou Y."/>
            <person name="Huang L."/>
            <person name="Dai X."/>
        </authorList>
    </citation>
    <scope>NUCLEOTIDE SEQUENCE [LARGE SCALE GENOMIC DNA]</scope>
    <source>
        <strain evidence="2 3">YYQ-30</strain>
    </source>
</reference>
<dbReference type="Proteomes" id="UP000572377">
    <property type="component" value="Unassembled WGS sequence"/>
</dbReference>
<dbReference type="InterPro" id="IPR011250">
    <property type="entry name" value="OMP/PagP_B-barrel"/>
</dbReference>
<name>A0A849L6R9_9RHOB</name>
<dbReference type="AlphaFoldDB" id="A0A849L6R9"/>
<evidence type="ECO:0000313" key="3">
    <source>
        <dbReference type="Proteomes" id="UP000572377"/>
    </source>
</evidence>
<evidence type="ECO:0000313" key="2">
    <source>
        <dbReference type="EMBL" id="NNU82228.1"/>
    </source>
</evidence>
<feature type="signal peptide" evidence="1">
    <location>
        <begin position="1"/>
        <end position="26"/>
    </location>
</feature>
<dbReference type="SUPFAM" id="SSF56925">
    <property type="entry name" value="OMPA-like"/>
    <property type="match status" value="1"/>
</dbReference>
<keyword evidence="3" id="KW-1185">Reference proteome</keyword>
<accession>A0A849L6R9</accession>
<evidence type="ECO:0000256" key="1">
    <source>
        <dbReference type="SAM" id="SignalP"/>
    </source>
</evidence>
<dbReference type="EMBL" id="JABFBC010000009">
    <property type="protein sequence ID" value="NNU82228.1"/>
    <property type="molecule type" value="Genomic_DNA"/>
</dbReference>
<feature type="chain" id="PRO_5032309933" description="Outer membrane protein beta-barrel domain-containing protein" evidence="1">
    <location>
        <begin position="27"/>
        <end position="250"/>
    </location>
</feature>
<comment type="caution">
    <text evidence="2">The sequence shown here is derived from an EMBL/GenBank/DDBJ whole genome shotgun (WGS) entry which is preliminary data.</text>
</comment>
<proteinExistence type="predicted"/>
<keyword evidence="1" id="KW-0732">Signal</keyword>
<protein>
    <recommendedName>
        <fullName evidence="4">Outer membrane protein beta-barrel domain-containing protein</fullName>
    </recommendedName>
</protein>
<sequence>MTSKRLSRIGAALTAGALALAGAAQAQTSGADWNAQLTLYGWGAGIGGDLTPFAGAPTLSFDKSFTEVLEDLDAAFFVTGYARRDRTVFLGDFSYSSSSKEGLVPPGAPASGEFTQSSLTLAAGRRMVDEAGRAIDLMAGARAWRIEGSVSVPLAGVSVSPEKSFVDPILAVRGNFRVSPRWSVIGYADLGGFGVGSDLTWQVVATANYKATENLYLSAGYRHLYLDYDDGGTEFEGSMSGPLLGVTWRF</sequence>
<gene>
    <name evidence="2" type="ORF">HMH01_17465</name>
</gene>
<evidence type="ECO:0008006" key="4">
    <source>
        <dbReference type="Google" id="ProtNLM"/>
    </source>
</evidence>
<dbReference type="RefSeq" id="WP_171327092.1">
    <property type="nucleotide sequence ID" value="NZ_JABFBC010000009.1"/>
</dbReference>
<organism evidence="2 3">
    <name type="scientific">Halovulum dunhuangense</name>
    <dbReference type="NCBI Taxonomy" id="1505036"/>
    <lineage>
        <taxon>Bacteria</taxon>
        <taxon>Pseudomonadati</taxon>
        <taxon>Pseudomonadota</taxon>
        <taxon>Alphaproteobacteria</taxon>
        <taxon>Rhodobacterales</taxon>
        <taxon>Paracoccaceae</taxon>
        <taxon>Halovulum</taxon>
    </lineage>
</organism>